<dbReference type="SUPFAM" id="SSF103247">
    <property type="entry name" value="TT1751-like"/>
    <property type="match status" value="1"/>
</dbReference>
<protein>
    <recommendedName>
        <fullName evidence="1">DUF302 domain-containing protein</fullName>
    </recommendedName>
</protein>
<evidence type="ECO:0000259" key="1">
    <source>
        <dbReference type="Pfam" id="PF03625"/>
    </source>
</evidence>
<proteinExistence type="predicted"/>
<dbReference type="Proteomes" id="UP000069135">
    <property type="component" value="Chromosome"/>
</dbReference>
<dbReference type="InterPro" id="IPR035923">
    <property type="entry name" value="TT1751-like_sf"/>
</dbReference>
<dbReference type="InterPro" id="IPR016796">
    <property type="entry name" value="UCP021774"/>
</dbReference>
<accession>A0A0S1SL66</accession>
<reference evidence="3" key="1">
    <citation type="submission" date="2015-10" db="EMBL/GenBank/DDBJ databases">
        <title>Analysis of five complete genome sequences for members of the class Peribacteria in the recently recognized Peregrinibacteria bacterial phylum.</title>
        <authorList>
            <person name="Anantharaman K."/>
            <person name="Brown C.T."/>
            <person name="Burstein D."/>
            <person name="Castelle C.J."/>
            <person name="Probst A.J."/>
            <person name="Thomas B.C."/>
            <person name="Williams K.H."/>
            <person name="Banfield J.F."/>
        </authorList>
    </citation>
    <scope>NUCLEOTIDE SEQUENCE [LARGE SCALE GENOMIC DNA]</scope>
</reference>
<name>A0A0S1SWP7_9BACT</name>
<gene>
    <name evidence="2" type="ORF">PeribacterD1_1112</name>
</gene>
<feature type="domain" description="DUF302" evidence="1">
    <location>
        <begin position="44"/>
        <end position="105"/>
    </location>
</feature>
<dbReference type="Gene3D" id="3.30.310.70">
    <property type="entry name" value="TT1751-like domain"/>
    <property type="match status" value="1"/>
</dbReference>
<dbReference type="PANTHER" id="PTHR38342:SF1">
    <property type="entry name" value="SLR5037 PROTEIN"/>
    <property type="match status" value="1"/>
</dbReference>
<sequence length="138" mass="15250">MPFLCDHACMEFDYTVTTAKDFAAASSSVLEEIAKAGMRVLHVHDLQASLAEKGIHRDPYKIVEFCNAKYSSEFLRADPKIGLCMPCKINVYVHEGKVFLSGMRPIALSQFFPQADLGDKPQEVDAIVRAIIDKAKGA</sequence>
<dbReference type="PIRSF" id="PIRSF021774">
    <property type="entry name" value="UCP021774"/>
    <property type="match status" value="1"/>
</dbReference>
<reference evidence="2 3" key="2">
    <citation type="journal article" date="2016" name="PeerJ">
        <title>Analysis of five complete genome sequences for members of the class Peribacteria in the recently recognized Peregrinibacteria bacterial phylum.</title>
        <authorList>
            <person name="Anantharaman K."/>
            <person name="Brown C.T."/>
            <person name="Burstein D."/>
            <person name="Castelle C.J."/>
            <person name="Probst A.J."/>
            <person name="Thomas B.C."/>
            <person name="Williams K.H."/>
            <person name="Banfield J.F."/>
        </authorList>
    </citation>
    <scope>NUCLEOTIDE SEQUENCE [LARGE SCALE GENOMIC DNA]</scope>
    <source>
        <strain evidence="2">RIFOXYD1_FULL_PER-ii_59_16</strain>
    </source>
</reference>
<evidence type="ECO:0000313" key="2">
    <source>
        <dbReference type="EMBL" id="ALM13773.1"/>
    </source>
</evidence>
<organism evidence="2 3">
    <name type="scientific">Candidatus Peribacter riflensis</name>
    <dbReference type="NCBI Taxonomy" id="1735162"/>
    <lineage>
        <taxon>Bacteria</taxon>
        <taxon>Candidatus Peregrinibacteriota</taxon>
        <taxon>Candidatus Peribacteria</taxon>
        <taxon>Candidatus Peribacterales</taxon>
        <taxon>Candidatus Peribacteraceae</taxon>
        <taxon>Candidatus Peribacter</taxon>
    </lineage>
</organism>
<accession>A0A0S1SSJ5</accession>
<dbReference type="InterPro" id="IPR005180">
    <property type="entry name" value="DUF302"/>
</dbReference>
<dbReference type="KEGG" id="prf:PeribacterA2_1112"/>
<dbReference type="EMBL" id="CP013065">
    <property type="protein sequence ID" value="ALM13773.1"/>
    <property type="molecule type" value="Genomic_DNA"/>
</dbReference>
<accession>A0A0S1SGI1</accession>
<accession>A0A0S1SVZ1</accession>
<dbReference type="PANTHER" id="PTHR38342">
    <property type="entry name" value="SLR5037 PROTEIN"/>
    <property type="match status" value="1"/>
</dbReference>
<dbReference type="AlphaFoldDB" id="A0A0S1SWP7"/>
<dbReference type="STRING" id="1735162.PeribacterB2_1114"/>
<evidence type="ECO:0000313" key="3">
    <source>
        <dbReference type="Proteomes" id="UP000069135"/>
    </source>
</evidence>
<accession>A0A0S1SWP7</accession>
<dbReference type="Pfam" id="PF03625">
    <property type="entry name" value="DUF302"/>
    <property type="match status" value="1"/>
</dbReference>
<dbReference type="CDD" id="cd14797">
    <property type="entry name" value="DUF302"/>
    <property type="match status" value="1"/>
</dbReference>